<reference evidence="2" key="1">
    <citation type="submission" date="2021-05" db="EMBL/GenBank/DDBJ databases">
        <title>The genome of the haptophyte Pavlova lutheri (Diacronema luteri, Pavlovales) - a model for lipid biosynthesis in eukaryotic algae.</title>
        <authorList>
            <person name="Hulatt C.J."/>
            <person name="Posewitz M.C."/>
        </authorList>
    </citation>
    <scope>NUCLEOTIDE SEQUENCE</scope>
    <source>
        <strain evidence="2">NIVA-4/92</strain>
    </source>
</reference>
<feature type="compositionally biased region" description="Basic and acidic residues" evidence="1">
    <location>
        <begin position="50"/>
        <end position="68"/>
    </location>
</feature>
<accession>A0A8J5X239</accession>
<gene>
    <name evidence="2" type="ORF">KFE25_005243</name>
</gene>
<proteinExistence type="predicted"/>
<dbReference type="Proteomes" id="UP000751190">
    <property type="component" value="Unassembled WGS sequence"/>
</dbReference>
<comment type="caution">
    <text evidence="2">The sequence shown here is derived from an EMBL/GenBank/DDBJ whole genome shotgun (WGS) entry which is preliminary data.</text>
</comment>
<keyword evidence="3" id="KW-1185">Reference proteome</keyword>
<evidence type="ECO:0000256" key="1">
    <source>
        <dbReference type="SAM" id="MobiDB-lite"/>
    </source>
</evidence>
<feature type="compositionally biased region" description="Basic and acidic residues" evidence="1">
    <location>
        <begin position="12"/>
        <end position="23"/>
    </location>
</feature>
<feature type="region of interest" description="Disordered" evidence="1">
    <location>
        <begin position="1"/>
        <end position="68"/>
    </location>
</feature>
<protein>
    <submittedName>
        <fullName evidence="2">Uncharacterized protein</fullName>
    </submittedName>
</protein>
<dbReference type="EMBL" id="JAGTXO010000047">
    <property type="protein sequence ID" value="KAG8458816.1"/>
    <property type="molecule type" value="Genomic_DNA"/>
</dbReference>
<organism evidence="2 3">
    <name type="scientific">Diacronema lutheri</name>
    <name type="common">Unicellular marine alga</name>
    <name type="synonym">Monochrysis lutheri</name>
    <dbReference type="NCBI Taxonomy" id="2081491"/>
    <lineage>
        <taxon>Eukaryota</taxon>
        <taxon>Haptista</taxon>
        <taxon>Haptophyta</taxon>
        <taxon>Pavlovophyceae</taxon>
        <taxon>Pavlovales</taxon>
        <taxon>Pavlovaceae</taxon>
        <taxon>Diacronema</taxon>
    </lineage>
</organism>
<sequence>MGKGSNASKNNRAREDAAKRAAELAKNAGGGSAGLQSRKADANTFAQAAAERERLKAEKDARAAEKKAKEEVEARRLAKAQAALIKDGK</sequence>
<evidence type="ECO:0000313" key="2">
    <source>
        <dbReference type="EMBL" id="KAG8458816.1"/>
    </source>
</evidence>
<dbReference type="AlphaFoldDB" id="A0A8J5X239"/>
<name>A0A8J5X239_DIALT</name>
<evidence type="ECO:0000313" key="3">
    <source>
        <dbReference type="Proteomes" id="UP000751190"/>
    </source>
</evidence>